<sequence>MEESSTGAVVPAVEGEAKGKAVVVVSKEAEEEEEEARAGAGVEKEGELDKDLLCPICMQIIKDAFLTSCGHSFCYMCIVTHLQNKSDCPCCSHYLTPSQLYPNFLLDKLLKKRSAVQNSKTASPVEQFRQSLQQGCEVSIKELDSLLMLLGEKKRKLEQEEAERNMQILLDFLHILRKQKIDELNEIQNDLQYVKEDINAVERYRIDLYRARDRYSVKLQMLSDECLVTRSQSSSIDRTSSGLACSSRSVHGGLAAGNFQYKKGDSKPQFGSLGPQKKNASLSALNSQHMSQSGLAVVRKKRVHAQFNDLQECYLQKRRQLANQSYNQEEKNNDIVGREGYSAGLADFQSVLSTFTRYSRLRVIAELRHGDLFQSANIVSSIEFDRDDELFATAGVSRRIKVFDYSSILNEPADVHCPVVEMSTRSKLSCLSWNKYTKNYIASSDYEGIVTVWDVTTRQSVMEYEEHEKRAWSVDFSRTDPSMLVSGSDDCKVKIWCTKQEASVRNIDMKANICCVKYNPGSGMYIAVGSADHHIHYYDLRNTSHPVHIFSGHKKTVSYVKFLSNDELASASTDSTLRLWDVKGHSAVRTYRGHTNEKNFVGLTVNNEFIACGSETNEVFVYHKAISRPVTWHKFGSPEVDEADEDMASYFISAVCWKSDSPTMLAANSQGTIKVLLLAT</sequence>
<protein>
    <submittedName>
        <fullName evidence="1">Uncharacterized protein</fullName>
    </submittedName>
</protein>
<reference evidence="2" key="1">
    <citation type="journal article" date="2023" name="Nat. Plants">
        <title>Single-cell RNA sequencing provides a high-resolution roadmap for understanding the multicellular compartmentation of specialized metabolism.</title>
        <authorList>
            <person name="Sun S."/>
            <person name="Shen X."/>
            <person name="Li Y."/>
            <person name="Li Y."/>
            <person name="Wang S."/>
            <person name="Li R."/>
            <person name="Zhang H."/>
            <person name="Shen G."/>
            <person name="Guo B."/>
            <person name="Wei J."/>
            <person name="Xu J."/>
            <person name="St-Pierre B."/>
            <person name="Chen S."/>
            <person name="Sun C."/>
        </authorList>
    </citation>
    <scope>NUCLEOTIDE SEQUENCE [LARGE SCALE GENOMIC DNA]</scope>
</reference>
<gene>
    <name evidence="1" type="ORF">M9H77_04467</name>
</gene>
<evidence type="ECO:0000313" key="1">
    <source>
        <dbReference type="EMBL" id="KAI5683239.1"/>
    </source>
</evidence>
<dbReference type="EMBL" id="CM044701">
    <property type="protein sequence ID" value="KAI5683239.1"/>
    <property type="molecule type" value="Genomic_DNA"/>
</dbReference>
<proteinExistence type="predicted"/>
<keyword evidence="2" id="KW-1185">Reference proteome</keyword>
<comment type="caution">
    <text evidence="1">The sequence shown here is derived from an EMBL/GenBank/DDBJ whole genome shotgun (WGS) entry which is preliminary data.</text>
</comment>
<dbReference type="Proteomes" id="UP001060085">
    <property type="component" value="Linkage Group LG01"/>
</dbReference>
<organism evidence="1 2">
    <name type="scientific">Catharanthus roseus</name>
    <name type="common">Madagascar periwinkle</name>
    <name type="synonym">Vinca rosea</name>
    <dbReference type="NCBI Taxonomy" id="4058"/>
    <lineage>
        <taxon>Eukaryota</taxon>
        <taxon>Viridiplantae</taxon>
        <taxon>Streptophyta</taxon>
        <taxon>Embryophyta</taxon>
        <taxon>Tracheophyta</taxon>
        <taxon>Spermatophyta</taxon>
        <taxon>Magnoliopsida</taxon>
        <taxon>eudicotyledons</taxon>
        <taxon>Gunneridae</taxon>
        <taxon>Pentapetalae</taxon>
        <taxon>asterids</taxon>
        <taxon>lamiids</taxon>
        <taxon>Gentianales</taxon>
        <taxon>Apocynaceae</taxon>
        <taxon>Rauvolfioideae</taxon>
        <taxon>Vinceae</taxon>
        <taxon>Catharanthinae</taxon>
        <taxon>Catharanthus</taxon>
    </lineage>
</organism>
<accession>A0ACC0CE61</accession>
<evidence type="ECO:0000313" key="2">
    <source>
        <dbReference type="Proteomes" id="UP001060085"/>
    </source>
</evidence>
<name>A0ACC0CE61_CATRO</name>